<dbReference type="InterPro" id="IPR001269">
    <property type="entry name" value="DUS_fam"/>
</dbReference>
<comment type="catalytic activity">
    <reaction evidence="11">
        <text>a 5,6-dihydrouridine in tRNA + NAD(+) = a uridine in tRNA + NADH + H(+)</text>
        <dbReference type="Rhea" id="RHEA:54452"/>
        <dbReference type="Rhea" id="RHEA-COMP:13339"/>
        <dbReference type="Rhea" id="RHEA-COMP:13887"/>
        <dbReference type="ChEBI" id="CHEBI:15378"/>
        <dbReference type="ChEBI" id="CHEBI:57540"/>
        <dbReference type="ChEBI" id="CHEBI:57945"/>
        <dbReference type="ChEBI" id="CHEBI:65315"/>
        <dbReference type="ChEBI" id="CHEBI:74443"/>
    </reaction>
</comment>
<dbReference type="Pfam" id="PF01207">
    <property type="entry name" value="Dus"/>
    <property type="match status" value="1"/>
</dbReference>
<evidence type="ECO:0000256" key="10">
    <source>
        <dbReference type="ARBA" id="ARBA00048205"/>
    </source>
</evidence>
<keyword evidence="5 12" id="KW-0288">FMN</keyword>
<evidence type="ECO:0000256" key="11">
    <source>
        <dbReference type="ARBA" id="ARBA00048802"/>
    </source>
</evidence>
<dbReference type="InterPro" id="IPR013785">
    <property type="entry name" value="Aldolase_TIM"/>
</dbReference>
<organism evidence="14 15">
    <name type="scientific">Aquibium pacificus</name>
    <dbReference type="NCBI Taxonomy" id="3153579"/>
    <lineage>
        <taxon>Bacteria</taxon>
        <taxon>Pseudomonadati</taxon>
        <taxon>Pseudomonadota</taxon>
        <taxon>Alphaproteobacteria</taxon>
        <taxon>Hyphomicrobiales</taxon>
        <taxon>Phyllobacteriaceae</taxon>
        <taxon>Aquibium</taxon>
    </lineage>
</organism>
<evidence type="ECO:0000313" key="15">
    <source>
        <dbReference type="Proteomes" id="UP001556692"/>
    </source>
</evidence>
<evidence type="ECO:0000256" key="3">
    <source>
        <dbReference type="ARBA" id="ARBA00022555"/>
    </source>
</evidence>
<keyword evidence="15" id="KW-1185">Reference proteome</keyword>
<evidence type="ECO:0000256" key="4">
    <source>
        <dbReference type="ARBA" id="ARBA00022630"/>
    </source>
</evidence>
<dbReference type="CDD" id="cd02801">
    <property type="entry name" value="DUS_like_FMN"/>
    <property type="match status" value="1"/>
</dbReference>
<dbReference type="InterPro" id="IPR004652">
    <property type="entry name" value="DusB-like"/>
</dbReference>
<comment type="similarity">
    <text evidence="12">Belongs to the dus family.</text>
</comment>
<dbReference type="PROSITE" id="PS01136">
    <property type="entry name" value="UPF0034"/>
    <property type="match status" value="1"/>
</dbReference>
<dbReference type="NCBIfam" id="TIGR00737">
    <property type="entry name" value="nifR3_yhdG"/>
    <property type="match status" value="1"/>
</dbReference>
<dbReference type="EMBL" id="JBDPGJ010000003">
    <property type="protein sequence ID" value="MEX0407066.1"/>
    <property type="molecule type" value="Genomic_DNA"/>
</dbReference>
<dbReference type="InterPro" id="IPR035587">
    <property type="entry name" value="DUS-like_FMN-bd"/>
</dbReference>
<gene>
    <name evidence="14" type="primary">dusB</name>
    <name evidence="14" type="ORF">ABGN05_15480</name>
</gene>
<keyword evidence="3" id="KW-0820">tRNA-binding</keyword>
<dbReference type="Proteomes" id="UP001556692">
    <property type="component" value="Unassembled WGS sequence"/>
</dbReference>
<evidence type="ECO:0000259" key="13">
    <source>
        <dbReference type="Pfam" id="PF01207"/>
    </source>
</evidence>
<feature type="domain" description="DUS-like FMN-binding" evidence="13">
    <location>
        <begin position="24"/>
        <end position="303"/>
    </location>
</feature>
<dbReference type="GO" id="GO:0016491">
    <property type="term" value="F:oxidoreductase activity"/>
    <property type="evidence" value="ECO:0007669"/>
    <property type="project" value="UniProtKB-KW"/>
</dbReference>
<comment type="function">
    <text evidence="2 12">Catalyzes the synthesis of 5,6-dihydrouridine (D), a modified base found in the D-loop of most tRNAs, via the reduction of the C5-C6 double bond in target uridines.</text>
</comment>
<keyword evidence="9 12" id="KW-0560">Oxidoreductase</keyword>
<evidence type="ECO:0000256" key="5">
    <source>
        <dbReference type="ARBA" id="ARBA00022643"/>
    </source>
</evidence>
<evidence type="ECO:0000256" key="8">
    <source>
        <dbReference type="ARBA" id="ARBA00022884"/>
    </source>
</evidence>
<dbReference type="Gene3D" id="3.20.20.70">
    <property type="entry name" value="Aldolase class I"/>
    <property type="match status" value="1"/>
</dbReference>
<evidence type="ECO:0000256" key="2">
    <source>
        <dbReference type="ARBA" id="ARBA00002790"/>
    </source>
</evidence>
<dbReference type="InterPro" id="IPR024036">
    <property type="entry name" value="tRNA-dHydroUridine_Synthase_C"/>
</dbReference>
<evidence type="ECO:0000256" key="12">
    <source>
        <dbReference type="PIRNR" id="PIRNR006621"/>
    </source>
</evidence>
<dbReference type="RefSeq" id="WP_367954936.1">
    <property type="nucleotide sequence ID" value="NZ_JBDPGJ010000003.1"/>
</dbReference>
<keyword evidence="4 12" id="KW-0285">Flavoprotein</keyword>
<dbReference type="EC" id="1.3.1.-" evidence="12"/>
<keyword evidence="6 12" id="KW-0819">tRNA processing</keyword>
<comment type="caution">
    <text evidence="14">The sequence shown here is derived from an EMBL/GenBank/DDBJ whole genome shotgun (WGS) entry which is preliminary data.</text>
</comment>
<evidence type="ECO:0000256" key="9">
    <source>
        <dbReference type="ARBA" id="ARBA00023002"/>
    </source>
</evidence>
<name>A0ABV3SJV6_9HYPH</name>
<dbReference type="PANTHER" id="PTHR45846:SF1">
    <property type="entry name" value="TRNA-DIHYDROURIDINE(47) SYNTHASE [NAD(P)(+)]-LIKE"/>
    <property type="match status" value="1"/>
</dbReference>
<dbReference type="SUPFAM" id="SSF51395">
    <property type="entry name" value="FMN-linked oxidoreductases"/>
    <property type="match status" value="1"/>
</dbReference>
<dbReference type="PANTHER" id="PTHR45846">
    <property type="entry name" value="TRNA-DIHYDROURIDINE(47) SYNTHASE [NAD(P)(+)]-LIKE"/>
    <property type="match status" value="1"/>
</dbReference>
<comment type="cofactor">
    <cofactor evidence="1 12">
        <name>FMN</name>
        <dbReference type="ChEBI" id="CHEBI:58210"/>
    </cofactor>
</comment>
<evidence type="ECO:0000256" key="7">
    <source>
        <dbReference type="ARBA" id="ARBA00022857"/>
    </source>
</evidence>
<evidence type="ECO:0000256" key="1">
    <source>
        <dbReference type="ARBA" id="ARBA00001917"/>
    </source>
</evidence>
<keyword evidence="8" id="KW-0694">RNA-binding</keyword>
<keyword evidence="7" id="KW-0521">NADP</keyword>
<dbReference type="Gene3D" id="1.10.1200.80">
    <property type="entry name" value="Putative flavin oxidoreducatase, domain 2"/>
    <property type="match status" value="1"/>
</dbReference>
<reference evidence="14 15" key="1">
    <citation type="submission" date="2024-05" db="EMBL/GenBank/DDBJ databases">
        <authorList>
            <person name="Jiang F."/>
        </authorList>
    </citation>
    <scope>NUCLEOTIDE SEQUENCE [LARGE SCALE GENOMIC DNA]</scope>
    <source>
        <strain evidence="14 15">LZ166</strain>
    </source>
</reference>
<dbReference type="PIRSF" id="PIRSF006621">
    <property type="entry name" value="Dus"/>
    <property type="match status" value="1"/>
</dbReference>
<evidence type="ECO:0000256" key="6">
    <source>
        <dbReference type="ARBA" id="ARBA00022694"/>
    </source>
</evidence>
<accession>A0ABV3SJV6</accession>
<evidence type="ECO:0000313" key="14">
    <source>
        <dbReference type="EMBL" id="MEX0407066.1"/>
    </source>
</evidence>
<sequence length="352" mass="36780">MLGLEELAGALDIGGAVIRNRIFLAPLSGITDRAFRSRAYLHGAGMVVSEMVASGELARGRTDSQRRIGRSGAALHVVQLAGRDTHWMAEGARIAAGEGADIIDINMGCPAKKVTGGYCGSALMRDLDLAESLIEAVVGAVQVPVTVKMRLGWDETELAAPELARRAEEAGVRMVTVHGRTRCQFYKGRADWKAIAAVKDAVGIPVVANGDIDTAQDARDALAQSGADAVMIGRAHCGAPWAAGAIAAEAAGTSAPGVPRTPEALAEYALSHYEDMLSLYGVELGVRHARKHLGWYLDRHAGTVSAADRHAIMTSHDPKQVMSHLRAALLAGSGPSAVARAGAGTQFLGRAA</sequence>
<protein>
    <recommendedName>
        <fullName evidence="12">tRNA-dihydrouridine synthase</fullName>
        <ecNumber evidence="12">1.3.1.-</ecNumber>
    </recommendedName>
</protein>
<comment type="catalytic activity">
    <reaction evidence="10">
        <text>a 5,6-dihydrouridine in tRNA + NADP(+) = a uridine in tRNA + NADPH + H(+)</text>
        <dbReference type="Rhea" id="RHEA:23624"/>
        <dbReference type="Rhea" id="RHEA-COMP:13339"/>
        <dbReference type="Rhea" id="RHEA-COMP:13887"/>
        <dbReference type="ChEBI" id="CHEBI:15378"/>
        <dbReference type="ChEBI" id="CHEBI:57783"/>
        <dbReference type="ChEBI" id="CHEBI:58349"/>
        <dbReference type="ChEBI" id="CHEBI:65315"/>
        <dbReference type="ChEBI" id="CHEBI:74443"/>
    </reaction>
</comment>
<proteinExistence type="inferred from homology"/>
<dbReference type="InterPro" id="IPR018517">
    <property type="entry name" value="tRNA_hU_synthase_CS"/>
</dbReference>